<accession>A0ABR4JHH8</accession>
<dbReference type="Proteomes" id="UP001610446">
    <property type="component" value="Unassembled WGS sequence"/>
</dbReference>
<comment type="caution">
    <text evidence="1">The sequence shown here is derived from an EMBL/GenBank/DDBJ whole genome shotgun (WGS) entry which is preliminary data.</text>
</comment>
<keyword evidence="2" id="KW-1185">Reference proteome</keyword>
<evidence type="ECO:0000313" key="2">
    <source>
        <dbReference type="Proteomes" id="UP001610446"/>
    </source>
</evidence>
<evidence type="ECO:0000313" key="1">
    <source>
        <dbReference type="EMBL" id="KAL2839506.1"/>
    </source>
</evidence>
<proteinExistence type="predicted"/>
<sequence length="535" mass="61314">MGGNLPFELIREIAQYRWRDPQAFLTKYALVCRQWQAAFEPFIYDKICIHSEDFKTEKGAISLARAEALTSNSHHAVARRTMIREILYRVILPFSLPDYHSLKSRTPEQTYTPHNATRQANNEAFEAGTLKLFNFLSSINAASRVTLRIETLAREDGHEPGTEVFLDSWGRPDEARGKSVVRPYRAEFADPPCPLPPVPCVDRLIADNSWYVFDKGPYYAPHLDCKHIRLETACYIAQACPTLSYFRWECDDPARPEHLDYARERREAFAASLLKLPATLRRFDLSSLTAEVLHDSLPAPALCPDGNDILSTNLRYITLGLQELFLYEVPLANDFLCPLDNSGEPCGDWDSTEWPNLEEISISCSNFLPSGEWLHDPSLTSEDPGIDIDALTNDPDFDYEEEVYRLVGDDVYYSRSVLKTELYLLANISLGYAARRMPRLRSMWFRYSHDRDVTMEFWKEEKERKAEATLMWTEGVHGDFDEEADGHGNGNGARNRPDERVARAWQFELEDLESEVVEGKRVSKLTLSSKMPSDR</sequence>
<protein>
    <recommendedName>
        <fullName evidence="3">F-box domain-containing protein</fullName>
    </recommendedName>
</protein>
<evidence type="ECO:0008006" key="3">
    <source>
        <dbReference type="Google" id="ProtNLM"/>
    </source>
</evidence>
<organism evidence="1 2">
    <name type="scientific">Aspergillus pseudoustus</name>
    <dbReference type="NCBI Taxonomy" id="1810923"/>
    <lineage>
        <taxon>Eukaryota</taxon>
        <taxon>Fungi</taxon>
        <taxon>Dikarya</taxon>
        <taxon>Ascomycota</taxon>
        <taxon>Pezizomycotina</taxon>
        <taxon>Eurotiomycetes</taxon>
        <taxon>Eurotiomycetidae</taxon>
        <taxon>Eurotiales</taxon>
        <taxon>Aspergillaceae</taxon>
        <taxon>Aspergillus</taxon>
        <taxon>Aspergillus subgen. Nidulantes</taxon>
    </lineage>
</organism>
<reference evidence="1 2" key="1">
    <citation type="submission" date="2024-07" db="EMBL/GenBank/DDBJ databases">
        <title>Section-level genome sequencing and comparative genomics of Aspergillus sections Usti and Cavernicolus.</title>
        <authorList>
            <consortium name="Lawrence Berkeley National Laboratory"/>
            <person name="Nybo J.L."/>
            <person name="Vesth T.C."/>
            <person name="Theobald S."/>
            <person name="Frisvad J.C."/>
            <person name="Larsen T.O."/>
            <person name="Kjaerboelling I."/>
            <person name="Rothschild-Mancinelli K."/>
            <person name="Lyhne E.K."/>
            <person name="Kogle M.E."/>
            <person name="Barry K."/>
            <person name="Clum A."/>
            <person name="Na H."/>
            <person name="Ledsgaard L."/>
            <person name="Lin J."/>
            <person name="Lipzen A."/>
            <person name="Kuo A."/>
            <person name="Riley R."/>
            <person name="Mondo S."/>
            <person name="Labutti K."/>
            <person name="Haridas S."/>
            <person name="Pangalinan J."/>
            <person name="Salamov A.A."/>
            <person name="Simmons B.A."/>
            <person name="Magnuson J.K."/>
            <person name="Chen J."/>
            <person name="Drula E."/>
            <person name="Henrissat B."/>
            <person name="Wiebenga A."/>
            <person name="Lubbers R.J."/>
            <person name="Gomes A.C."/>
            <person name="Makela M.R."/>
            <person name="Stajich J."/>
            <person name="Grigoriev I.V."/>
            <person name="Mortensen U.H."/>
            <person name="De Vries R.P."/>
            <person name="Baker S.E."/>
            <person name="Andersen M.R."/>
        </authorList>
    </citation>
    <scope>NUCLEOTIDE SEQUENCE [LARGE SCALE GENOMIC DNA]</scope>
    <source>
        <strain evidence="1 2">CBS 123904</strain>
    </source>
</reference>
<gene>
    <name evidence="1" type="ORF">BJY01DRAFT_28218</name>
</gene>
<dbReference type="EMBL" id="JBFXLU010000132">
    <property type="protein sequence ID" value="KAL2839506.1"/>
    <property type="molecule type" value="Genomic_DNA"/>
</dbReference>
<name>A0ABR4JHH8_9EURO</name>